<keyword evidence="4" id="KW-1185">Reference proteome</keyword>
<name>A0A7W5ZPW8_9BACT</name>
<evidence type="ECO:0000313" key="4">
    <source>
        <dbReference type="Proteomes" id="UP000541352"/>
    </source>
</evidence>
<proteinExistence type="predicted"/>
<sequence length="451" mass="50390">MKKIIRLLLLLVIAHLHLACFKEMALSTTADFTIKFIDDNKAAPTRVLIENTSVNADTYKWTFEGASIASSNLQTPPELLFRKEGKYKITLEVSNIDSKTSRKETTIEIGKPLSAKFGFSFDLNNLAPATVKFKNSSVGATRYEWSFEKGDKPTSTEENPTVIFAEKGQYKVSLKAFSGQKFVQFDSTILVGESLQPTFEYETTDFNFNQEAPLTIKVINKSKGALQQKWSVNDANARITAENDSITTILLPDAKTYKVTLTASNGKTSKTSEKEIVANTPTNLLYFKDIPFGVYEASTYSSYFVSRRKQSIAAEALDTLSFGKELDIVFFAQDETLGYGRFLSPDKTASLLMPTIPKAQRTTFINLLEACAACTQMTDAKFDAIKTSKDFSQFVFKFSDGVIEGFDKQTTPRYVPFRTADGRLGIIKIKSFHTTSSDSYITTDIKVYRKP</sequence>
<dbReference type="Gene3D" id="2.60.40.10">
    <property type="entry name" value="Immunoglobulins"/>
    <property type="match status" value="3"/>
</dbReference>
<dbReference type="Pfam" id="PF00801">
    <property type="entry name" value="PKD"/>
    <property type="match status" value="1"/>
</dbReference>
<dbReference type="Proteomes" id="UP000541352">
    <property type="component" value="Unassembled WGS sequence"/>
</dbReference>
<dbReference type="InterPro" id="IPR013783">
    <property type="entry name" value="Ig-like_fold"/>
</dbReference>
<dbReference type="CDD" id="cd00146">
    <property type="entry name" value="PKD"/>
    <property type="match status" value="2"/>
</dbReference>
<protein>
    <submittedName>
        <fullName evidence="3">PKD repeat protein</fullName>
    </submittedName>
</protein>
<comment type="caution">
    <text evidence="3">The sequence shown here is derived from an EMBL/GenBank/DDBJ whole genome shotgun (WGS) entry which is preliminary data.</text>
</comment>
<evidence type="ECO:0000256" key="1">
    <source>
        <dbReference type="SAM" id="SignalP"/>
    </source>
</evidence>
<dbReference type="AlphaFoldDB" id="A0A7W5ZPW8"/>
<dbReference type="InterPro" id="IPR000601">
    <property type="entry name" value="PKD_dom"/>
</dbReference>
<dbReference type="EMBL" id="JACIBY010000018">
    <property type="protein sequence ID" value="MBB3841522.1"/>
    <property type="molecule type" value="Genomic_DNA"/>
</dbReference>
<feature type="signal peptide" evidence="1">
    <location>
        <begin position="1"/>
        <end position="25"/>
    </location>
</feature>
<feature type="domain" description="PKD" evidence="2">
    <location>
        <begin position="143"/>
        <end position="176"/>
    </location>
</feature>
<evidence type="ECO:0000313" key="3">
    <source>
        <dbReference type="EMBL" id="MBB3841522.1"/>
    </source>
</evidence>
<dbReference type="InterPro" id="IPR035986">
    <property type="entry name" value="PKD_dom_sf"/>
</dbReference>
<dbReference type="PROSITE" id="PS50093">
    <property type="entry name" value="PKD"/>
    <property type="match status" value="1"/>
</dbReference>
<accession>A0A7W5ZPW8</accession>
<dbReference type="InterPro" id="IPR022409">
    <property type="entry name" value="PKD/Chitinase_dom"/>
</dbReference>
<keyword evidence="1" id="KW-0732">Signal</keyword>
<reference evidence="3 4" key="1">
    <citation type="submission" date="2020-08" db="EMBL/GenBank/DDBJ databases">
        <title>Genomic Encyclopedia of Type Strains, Phase IV (KMG-IV): sequencing the most valuable type-strain genomes for metagenomic binning, comparative biology and taxonomic classification.</title>
        <authorList>
            <person name="Goeker M."/>
        </authorList>
    </citation>
    <scope>NUCLEOTIDE SEQUENCE [LARGE SCALE GENOMIC DNA]</scope>
    <source>
        <strain evidence="3 4">DSM 17976</strain>
    </source>
</reference>
<dbReference type="SUPFAM" id="SSF49299">
    <property type="entry name" value="PKD domain"/>
    <property type="match status" value="2"/>
</dbReference>
<evidence type="ECO:0000259" key="2">
    <source>
        <dbReference type="PROSITE" id="PS50093"/>
    </source>
</evidence>
<dbReference type="RefSeq" id="WP_183979261.1">
    <property type="nucleotide sequence ID" value="NZ_JACIBY010000018.1"/>
</dbReference>
<gene>
    <name evidence="3" type="ORF">FHS57_005550</name>
</gene>
<dbReference type="SMART" id="SM00089">
    <property type="entry name" value="PKD"/>
    <property type="match status" value="3"/>
</dbReference>
<feature type="chain" id="PRO_5031239662" evidence="1">
    <location>
        <begin position="26"/>
        <end position="451"/>
    </location>
</feature>
<organism evidence="3 4">
    <name type="scientific">Runella defluvii</name>
    <dbReference type="NCBI Taxonomy" id="370973"/>
    <lineage>
        <taxon>Bacteria</taxon>
        <taxon>Pseudomonadati</taxon>
        <taxon>Bacteroidota</taxon>
        <taxon>Cytophagia</taxon>
        <taxon>Cytophagales</taxon>
        <taxon>Spirosomataceae</taxon>
        <taxon>Runella</taxon>
    </lineage>
</organism>